<dbReference type="EC" id="2.4.1.224" evidence="6"/>
<comment type="cofactor">
    <cofactor evidence="1">
        <name>Mn(2+)</name>
        <dbReference type="ChEBI" id="CHEBI:29035"/>
    </cofactor>
</comment>
<keyword evidence="8" id="KW-0808">Transferase</keyword>
<evidence type="ECO:0000256" key="17">
    <source>
        <dbReference type="ARBA" id="ARBA00023180"/>
    </source>
</evidence>
<dbReference type="PANTHER" id="PTHR48261:SF5">
    <property type="entry name" value="EXOSTOSIN GLYCOSYLTRANSFERASE 2"/>
    <property type="match status" value="1"/>
</dbReference>
<keyword evidence="12" id="KW-0735">Signal-anchor</keyword>
<dbReference type="GO" id="GO:0000139">
    <property type="term" value="C:Golgi membrane"/>
    <property type="evidence" value="ECO:0007669"/>
    <property type="project" value="UniProtKB-SubCell"/>
</dbReference>
<feature type="domain" description="Glycosyl transferase 64" evidence="22">
    <location>
        <begin position="447"/>
        <end position="677"/>
    </location>
</feature>
<dbReference type="GO" id="GO:0015012">
    <property type="term" value="P:heparan sulfate proteoglycan biosynthetic process"/>
    <property type="evidence" value="ECO:0007669"/>
    <property type="project" value="UniProtKB-ARBA"/>
</dbReference>
<dbReference type="InterPro" id="IPR004263">
    <property type="entry name" value="Exostosin"/>
</dbReference>
<organism evidence="23 24">
    <name type="scientific">Batillaria attramentaria</name>
    <dbReference type="NCBI Taxonomy" id="370345"/>
    <lineage>
        <taxon>Eukaryota</taxon>
        <taxon>Metazoa</taxon>
        <taxon>Spiralia</taxon>
        <taxon>Lophotrochozoa</taxon>
        <taxon>Mollusca</taxon>
        <taxon>Gastropoda</taxon>
        <taxon>Caenogastropoda</taxon>
        <taxon>Sorbeoconcha</taxon>
        <taxon>Cerithioidea</taxon>
        <taxon>Batillariidae</taxon>
        <taxon>Batillaria</taxon>
    </lineage>
</organism>
<evidence type="ECO:0000256" key="16">
    <source>
        <dbReference type="ARBA" id="ARBA00023157"/>
    </source>
</evidence>
<keyword evidence="24" id="KW-1185">Reference proteome</keyword>
<keyword evidence="18" id="KW-0464">Manganese</keyword>
<evidence type="ECO:0000313" key="24">
    <source>
        <dbReference type="Proteomes" id="UP001519460"/>
    </source>
</evidence>
<dbReference type="InterPro" id="IPR029044">
    <property type="entry name" value="Nucleotide-diphossugar_trans"/>
</dbReference>
<keyword evidence="9 20" id="KW-0812">Transmembrane</keyword>
<evidence type="ECO:0000256" key="19">
    <source>
        <dbReference type="ARBA" id="ARBA00069568"/>
    </source>
</evidence>
<keyword evidence="10" id="KW-0479">Metal-binding</keyword>
<evidence type="ECO:0000256" key="8">
    <source>
        <dbReference type="ARBA" id="ARBA00022679"/>
    </source>
</evidence>
<dbReference type="InterPro" id="IPR015338">
    <property type="entry name" value="GT64_dom"/>
</dbReference>
<protein>
    <recommendedName>
        <fullName evidence="19">Exostosin-2</fullName>
        <ecNumber evidence="6">2.4.1.224</ecNumber>
    </recommendedName>
</protein>
<evidence type="ECO:0000256" key="10">
    <source>
        <dbReference type="ARBA" id="ARBA00022723"/>
    </source>
</evidence>
<feature type="domain" description="Exostosin GT47" evidence="21">
    <location>
        <begin position="95"/>
        <end position="370"/>
    </location>
</feature>
<reference evidence="23 24" key="1">
    <citation type="journal article" date="2023" name="Sci. Data">
        <title>Genome assembly of the Korean intertidal mud-creeper Batillaria attramentaria.</title>
        <authorList>
            <person name="Patra A.K."/>
            <person name="Ho P.T."/>
            <person name="Jun S."/>
            <person name="Lee S.J."/>
            <person name="Kim Y."/>
            <person name="Won Y.J."/>
        </authorList>
    </citation>
    <scope>NUCLEOTIDE SEQUENCE [LARGE SCALE GENOMIC DNA]</scope>
    <source>
        <strain evidence="23">Wonlab-2016</strain>
    </source>
</reference>
<evidence type="ECO:0000256" key="14">
    <source>
        <dbReference type="ARBA" id="ARBA00023034"/>
    </source>
</evidence>
<dbReference type="SUPFAM" id="SSF53448">
    <property type="entry name" value="Nucleotide-diphospho-sugar transferases"/>
    <property type="match status" value="1"/>
</dbReference>
<dbReference type="AlphaFoldDB" id="A0ABD0JMG1"/>
<keyword evidence="11" id="KW-0256">Endoplasmic reticulum</keyword>
<dbReference type="GO" id="GO:0005789">
    <property type="term" value="C:endoplasmic reticulum membrane"/>
    <property type="evidence" value="ECO:0007669"/>
    <property type="project" value="UniProtKB-SubCell"/>
</dbReference>
<comment type="subcellular location">
    <subcellularLocation>
        <location evidence="3">Endoplasmic reticulum membrane</location>
        <topology evidence="3">Single-pass type II membrane protein</topology>
    </subcellularLocation>
    <subcellularLocation>
        <location evidence="2">Golgi apparatus membrane</location>
        <topology evidence="2">Single-pass type II membrane protein</topology>
    </subcellularLocation>
</comment>
<dbReference type="EMBL" id="JACVVK020000382">
    <property type="protein sequence ID" value="KAK7476210.1"/>
    <property type="molecule type" value="Genomic_DNA"/>
</dbReference>
<evidence type="ECO:0000256" key="18">
    <source>
        <dbReference type="ARBA" id="ARBA00023211"/>
    </source>
</evidence>
<evidence type="ECO:0000256" key="4">
    <source>
        <dbReference type="ARBA" id="ARBA00004922"/>
    </source>
</evidence>
<proteinExistence type="inferred from homology"/>
<keyword evidence="15 20" id="KW-0472">Membrane</keyword>
<dbReference type="GO" id="GO:0050508">
    <property type="term" value="F:glucuronosyl-N-acetylglucosaminyl-proteoglycan 4-alpha-N-acetylglucosaminyltransferase activity"/>
    <property type="evidence" value="ECO:0007669"/>
    <property type="project" value="UniProtKB-EC"/>
</dbReference>
<evidence type="ECO:0000256" key="15">
    <source>
        <dbReference type="ARBA" id="ARBA00023136"/>
    </source>
</evidence>
<comment type="caution">
    <text evidence="23">The sequence shown here is derived from an EMBL/GenBank/DDBJ whole genome shotgun (WGS) entry which is preliminary data.</text>
</comment>
<evidence type="ECO:0000256" key="13">
    <source>
        <dbReference type="ARBA" id="ARBA00022989"/>
    </source>
</evidence>
<evidence type="ECO:0000256" key="11">
    <source>
        <dbReference type="ARBA" id="ARBA00022824"/>
    </source>
</evidence>
<keyword evidence="7" id="KW-0328">Glycosyltransferase</keyword>
<evidence type="ECO:0000256" key="3">
    <source>
        <dbReference type="ARBA" id="ARBA00004648"/>
    </source>
</evidence>
<evidence type="ECO:0000259" key="21">
    <source>
        <dbReference type="Pfam" id="PF03016"/>
    </source>
</evidence>
<accession>A0ABD0JMG1</accession>
<keyword evidence="14" id="KW-0333">Golgi apparatus</keyword>
<evidence type="ECO:0000256" key="20">
    <source>
        <dbReference type="SAM" id="Phobius"/>
    </source>
</evidence>
<feature type="transmembrane region" description="Helical" evidence="20">
    <location>
        <begin position="20"/>
        <end position="39"/>
    </location>
</feature>
<dbReference type="InterPro" id="IPR040911">
    <property type="entry name" value="Exostosin_GT47"/>
</dbReference>
<evidence type="ECO:0000256" key="7">
    <source>
        <dbReference type="ARBA" id="ARBA00022676"/>
    </source>
</evidence>
<dbReference type="Pfam" id="PF09258">
    <property type="entry name" value="Glyco_transf_64"/>
    <property type="match status" value="1"/>
</dbReference>
<evidence type="ECO:0000256" key="9">
    <source>
        <dbReference type="ARBA" id="ARBA00022692"/>
    </source>
</evidence>
<dbReference type="FunFam" id="3.90.550.10:FF:000035">
    <property type="entry name" value="Putative Exostosin-2"/>
    <property type="match status" value="1"/>
</dbReference>
<dbReference type="Proteomes" id="UP001519460">
    <property type="component" value="Unassembled WGS sequence"/>
</dbReference>
<keyword evidence="13 20" id="KW-1133">Transmembrane helix</keyword>
<dbReference type="Pfam" id="PF03016">
    <property type="entry name" value="Exostosin_GT47"/>
    <property type="match status" value="1"/>
</dbReference>
<dbReference type="GO" id="GO:0015020">
    <property type="term" value="F:glucuronosyltransferase activity"/>
    <property type="evidence" value="ECO:0007669"/>
    <property type="project" value="UniProtKB-ARBA"/>
</dbReference>
<keyword evidence="16" id="KW-1015">Disulfide bond</keyword>
<sequence>MPTMRSRRRPSFLQHSPYAVFAAIAFVFVLLTVLGLFFWPSEDIDDESVHRLPRHLETDEVVHITRNSKNATERNVSCTFHTCMNVYHCGYNDETKISVYVYPIKEYVDENGKPVVTHMSREFAQILQAIVDSPFYSSNPETACVFVPSVDLLNQNNVFTKEMGKVLASLPWWNQGTNHLLFNMLPGTSPHYNSYLEVDTGNAIVAGGGFSSTSHRRTFDISVPVFNPLVRDVVLPEKSYLEGRQWLVVSSQMGLHEEYKQVLRELQSQHPTTFLLLDACPDEQKPWNYTRRCHGSTEYKYPEILQEATFCLVIRGARLGSPALSDALMAGCIPIVVADGYVMPFSDVLDWIRASAQVREDDLGKVMEVVGNYSVDRVHTMRRQVQFLWKTYFSSMTAITMTTLQVLNSRIFPYAAKTYNEWNEPPDVPLVQNPLFLPLAPSKAQGFTAVVLTYDRLDSLFTVIRQLAAVPSLAKVLVVWNNQNKQPPPLSSWPYIGKTVKVVQTKKNKLSNRFFPYDEIETECILALDDDIVMLTADELEFGYEVWREFPDRLVGFPSRLHLWDNTTQKWRYESEWTNAISMVLTGAAFYHKAWVDDHMNCEDIAMNFLIANTTGNAPIKVAPRKKFKCPQCTNTEMLSADITHMVERSECINQFAAIYQSMPLRTVEFRADPVLYKDNFPSVLKKFNDIGSL</sequence>
<comment type="pathway">
    <text evidence="4">Protein modification; protein glycosylation.</text>
</comment>
<evidence type="ECO:0000256" key="12">
    <source>
        <dbReference type="ARBA" id="ARBA00022968"/>
    </source>
</evidence>
<evidence type="ECO:0000259" key="22">
    <source>
        <dbReference type="Pfam" id="PF09258"/>
    </source>
</evidence>
<evidence type="ECO:0000256" key="5">
    <source>
        <dbReference type="ARBA" id="ARBA00010271"/>
    </source>
</evidence>
<evidence type="ECO:0000256" key="6">
    <source>
        <dbReference type="ARBA" id="ARBA00012194"/>
    </source>
</evidence>
<evidence type="ECO:0000256" key="1">
    <source>
        <dbReference type="ARBA" id="ARBA00001936"/>
    </source>
</evidence>
<name>A0ABD0JMG1_9CAEN</name>
<evidence type="ECO:0000256" key="2">
    <source>
        <dbReference type="ARBA" id="ARBA00004323"/>
    </source>
</evidence>
<evidence type="ECO:0000313" key="23">
    <source>
        <dbReference type="EMBL" id="KAK7476210.1"/>
    </source>
</evidence>
<dbReference type="Gene3D" id="3.90.550.10">
    <property type="entry name" value="Spore Coat Polysaccharide Biosynthesis Protein SpsA, Chain A"/>
    <property type="match status" value="1"/>
</dbReference>
<dbReference type="PANTHER" id="PTHR48261">
    <property type="entry name" value="ACETYLGLUCOSAMINYLTRANSFERASE"/>
    <property type="match status" value="1"/>
</dbReference>
<gene>
    <name evidence="23" type="ORF">BaRGS_00032564</name>
</gene>
<dbReference type="GO" id="GO:0046872">
    <property type="term" value="F:metal ion binding"/>
    <property type="evidence" value="ECO:0007669"/>
    <property type="project" value="UniProtKB-KW"/>
</dbReference>
<comment type="similarity">
    <text evidence="5">Belongs to the glycosyltransferase 47 family.</text>
</comment>
<keyword evidence="17" id="KW-0325">Glycoprotein</keyword>